<keyword evidence="3" id="KW-1185">Reference proteome</keyword>
<sequence length="181" mass="19258">MTALLVAVLGVGVFAGTGAAAVAQAAYAAEQRAVGTFVLVPLEDRGVDVSAYLNPDPTITTADDRRRNTFGTPVYDADTDPKLVTYPSTLTAQQRAVQELLVARNFIAAQCMADLGLDFTFSLPWERTDSQRRSTSIDLPAVGTPEWSAYVGTRPAGEDDTWQDAGCVGYAEHVLDAGGEE</sequence>
<accession>A0ABY1R7B6</accession>
<name>A0ABY1R7B6_9MICO</name>
<feature type="chain" id="PRO_5046681525" evidence="1">
    <location>
        <begin position="29"/>
        <end position="181"/>
    </location>
</feature>
<gene>
    <name evidence="2" type="ORF">SAMN06295909_0067</name>
</gene>
<reference evidence="2 3" key="1">
    <citation type="submission" date="2017-04" db="EMBL/GenBank/DDBJ databases">
        <authorList>
            <person name="Varghese N."/>
            <person name="Submissions S."/>
        </authorList>
    </citation>
    <scope>NUCLEOTIDE SEQUENCE [LARGE SCALE GENOMIC DNA]</scope>
    <source>
        <strain evidence="2 3">VKM Ac-1784</strain>
    </source>
</reference>
<comment type="caution">
    <text evidence="2">The sequence shown here is derived from an EMBL/GenBank/DDBJ whole genome shotgun (WGS) entry which is preliminary data.</text>
</comment>
<evidence type="ECO:0000256" key="1">
    <source>
        <dbReference type="SAM" id="SignalP"/>
    </source>
</evidence>
<proteinExistence type="predicted"/>
<feature type="signal peptide" evidence="1">
    <location>
        <begin position="1"/>
        <end position="28"/>
    </location>
</feature>
<dbReference type="EMBL" id="FXWJ01000001">
    <property type="protein sequence ID" value="SMQ57898.1"/>
    <property type="molecule type" value="Genomic_DNA"/>
</dbReference>
<organism evidence="2 3">
    <name type="scientific">Plantibacter elymi</name>
    <name type="common">nom. nud.</name>
    <dbReference type="NCBI Taxonomy" id="199708"/>
    <lineage>
        <taxon>Bacteria</taxon>
        <taxon>Bacillati</taxon>
        <taxon>Actinomycetota</taxon>
        <taxon>Actinomycetes</taxon>
        <taxon>Micrococcales</taxon>
        <taxon>Microbacteriaceae</taxon>
        <taxon>Plantibacter</taxon>
    </lineage>
</organism>
<keyword evidence="1" id="KW-0732">Signal</keyword>
<dbReference type="RefSeq" id="WP_086472370.1">
    <property type="nucleotide sequence ID" value="NZ_FXWJ01000001.1"/>
</dbReference>
<protein>
    <submittedName>
        <fullName evidence="2">Uncharacterized protein</fullName>
    </submittedName>
</protein>
<evidence type="ECO:0000313" key="2">
    <source>
        <dbReference type="EMBL" id="SMQ57898.1"/>
    </source>
</evidence>
<evidence type="ECO:0000313" key="3">
    <source>
        <dbReference type="Proteomes" id="UP000194464"/>
    </source>
</evidence>
<dbReference type="Proteomes" id="UP000194464">
    <property type="component" value="Unassembled WGS sequence"/>
</dbReference>